<dbReference type="EMBL" id="UZAF01019167">
    <property type="protein sequence ID" value="VDO58138.1"/>
    <property type="molecule type" value="Genomic_DNA"/>
</dbReference>
<accession>A0A0N4WVZ0</accession>
<keyword evidence="2" id="KW-1185">Reference proteome</keyword>
<organism evidence="3">
    <name type="scientific">Haemonchus placei</name>
    <name type="common">Barber's pole worm</name>
    <dbReference type="NCBI Taxonomy" id="6290"/>
    <lineage>
        <taxon>Eukaryota</taxon>
        <taxon>Metazoa</taxon>
        <taxon>Ecdysozoa</taxon>
        <taxon>Nematoda</taxon>
        <taxon>Chromadorea</taxon>
        <taxon>Rhabditida</taxon>
        <taxon>Rhabditina</taxon>
        <taxon>Rhabditomorpha</taxon>
        <taxon>Strongyloidea</taxon>
        <taxon>Trichostrongylidae</taxon>
        <taxon>Haemonchus</taxon>
    </lineage>
</organism>
<sequence length="58" mass="6659">MNMLRLHVSLETEPTFKSTPFHFWCSTRRLIFSVLMVKSQGIGGPQNDVSSYSSFTFN</sequence>
<dbReference type="AlphaFoldDB" id="A0A0N4WVZ0"/>
<reference evidence="3" key="1">
    <citation type="submission" date="2017-02" db="UniProtKB">
        <authorList>
            <consortium name="WormBaseParasite"/>
        </authorList>
    </citation>
    <scope>IDENTIFICATION</scope>
</reference>
<evidence type="ECO:0000313" key="1">
    <source>
        <dbReference type="EMBL" id="VDO58138.1"/>
    </source>
</evidence>
<evidence type="ECO:0000313" key="3">
    <source>
        <dbReference type="WBParaSite" id="HPLM_0001588301-mRNA-1"/>
    </source>
</evidence>
<protein>
    <submittedName>
        <fullName evidence="3">Ovule protein</fullName>
    </submittedName>
</protein>
<evidence type="ECO:0000313" key="2">
    <source>
        <dbReference type="Proteomes" id="UP000268014"/>
    </source>
</evidence>
<name>A0A0N4WVZ0_HAEPC</name>
<reference evidence="1 2" key="2">
    <citation type="submission" date="2018-11" db="EMBL/GenBank/DDBJ databases">
        <authorList>
            <consortium name="Pathogen Informatics"/>
        </authorList>
    </citation>
    <scope>NUCLEOTIDE SEQUENCE [LARGE SCALE GENOMIC DNA]</scope>
    <source>
        <strain evidence="1 2">MHpl1</strain>
    </source>
</reference>
<dbReference type="Proteomes" id="UP000268014">
    <property type="component" value="Unassembled WGS sequence"/>
</dbReference>
<proteinExistence type="predicted"/>
<dbReference type="WBParaSite" id="HPLM_0001588301-mRNA-1">
    <property type="protein sequence ID" value="HPLM_0001588301-mRNA-1"/>
    <property type="gene ID" value="HPLM_0001588301"/>
</dbReference>
<gene>
    <name evidence="1" type="ORF">HPLM_LOCUS15875</name>
</gene>